<feature type="region of interest" description="Disordered" evidence="1">
    <location>
        <begin position="167"/>
        <end position="188"/>
    </location>
</feature>
<evidence type="ECO:0000313" key="3">
    <source>
        <dbReference type="Proteomes" id="UP000095280"/>
    </source>
</evidence>
<reference evidence="4" key="1">
    <citation type="submission" date="2016-11" db="UniProtKB">
        <authorList>
            <consortium name="WormBaseParasite"/>
        </authorList>
    </citation>
    <scope>IDENTIFICATION</scope>
</reference>
<dbReference type="AlphaFoldDB" id="A0A1I8FFB5"/>
<dbReference type="WBParaSite" id="maker-unitig_32458-snap-gene-0.2-mRNA-1">
    <property type="protein sequence ID" value="maker-unitig_32458-snap-gene-0.2-mRNA-1"/>
    <property type="gene ID" value="maker-unitig_32458-snap-gene-0.2"/>
</dbReference>
<dbReference type="Proteomes" id="UP000095280">
    <property type="component" value="Unplaced"/>
</dbReference>
<evidence type="ECO:0000256" key="1">
    <source>
        <dbReference type="SAM" id="MobiDB-lite"/>
    </source>
</evidence>
<feature type="compositionally biased region" description="Basic residues" evidence="1">
    <location>
        <begin position="227"/>
        <end position="236"/>
    </location>
</feature>
<name>A0A1I8FFB5_9PLAT</name>
<accession>A0A1I8FFB5</accession>
<feature type="transmembrane region" description="Helical" evidence="2">
    <location>
        <begin position="387"/>
        <end position="410"/>
    </location>
</feature>
<feature type="region of interest" description="Disordered" evidence="1">
    <location>
        <begin position="215"/>
        <end position="246"/>
    </location>
</feature>
<keyword evidence="2" id="KW-0812">Transmembrane</keyword>
<proteinExistence type="predicted"/>
<evidence type="ECO:0000313" key="4">
    <source>
        <dbReference type="WBParaSite" id="maker-unitig_32458-snap-gene-0.2-mRNA-1"/>
    </source>
</evidence>
<protein>
    <submittedName>
        <fullName evidence="4">Pecanex_C domain-containing protein</fullName>
    </submittedName>
</protein>
<sequence length="474" mass="52009">FGDRDEAMIVLHDCRDHRVNRGIAWSTERLVTDATVKFVWQHLRDCDSAWRFCFNFSDRPPTLTFLPAFLAESFPMQTEYYVTNYFAKFDALLHALRIELLPWDANAQLWIRSVAERADADVQELVLGRRRPGIVGPPRAEEGAAVASGELGQHHLLCDFRYSTSGTKPRAHTDHDGAVHRPHGHDNPAGVAAARAGVLKQSRAQAALSCTCACGTGSSPGASGTSSRRRRNRPRQKSASSMGLPVSTVGSMLPSLLKSSAEVLCESTSASMSAASAIMLPLRPPTPLQHLLLLRCRLATEAGRARRRLLRRSALASRRRDSPTVLPEAPVGRQDGFALPDLLDHLSNNERLCASSEERTEEKCKHREKPSRTQTLSMGELDGQTKWLKLAFFFSVIGFCLLLYTSFFWGGAGGQAVAVLAYLFYVATVIMVHPVLVQVFLDRRSHYNTTKGFLSGSSAIAAARDAILALVTGG</sequence>
<organism evidence="3 4">
    <name type="scientific">Macrostomum lignano</name>
    <dbReference type="NCBI Taxonomy" id="282301"/>
    <lineage>
        <taxon>Eukaryota</taxon>
        <taxon>Metazoa</taxon>
        <taxon>Spiralia</taxon>
        <taxon>Lophotrochozoa</taxon>
        <taxon>Platyhelminthes</taxon>
        <taxon>Rhabditophora</taxon>
        <taxon>Macrostomorpha</taxon>
        <taxon>Macrostomida</taxon>
        <taxon>Macrostomidae</taxon>
        <taxon>Macrostomum</taxon>
    </lineage>
</organism>
<evidence type="ECO:0000256" key="2">
    <source>
        <dbReference type="SAM" id="Phobius"/>
    </source>
</evidence>
<keyword evidence="3" id="KW-1185">Reference proteome</keyword>
<keyword evidence="2" id="KW-0472">Membrane</keyword>
<feature type="transmembrane region" description="Helical" evidence="2">
    <location>
        <begin position="416"/>
        <end position="441"/>
    </location>
</feature>
<keyword evidence="2" id="KW-1133">Transmembrane helix</keyword>
<feature type="compositionally biased region" description="Low complexity" evidence="1">
    <location>
        <begin position="215"/>
        <end position="226"/>
    </location>
</feature>